<dbReference type="Proteomes" id="UP001432166">
    <property type="component" value="Chromosome"/>
</dbReference>
<dbReference type="InterPro" id="IPR051448">
    <property type="entry name" value="CdaR-like_regulators"/>
</dbReference>
<dbReference type="Gene3D" id="1.10.10.2840">
    <property type="entry name" value="PucR C-terminal helix-turn-helix domain"/>
    <property type="match status" value="1"/>
</dbReference>
<evidence type="ECO:0000256" key="2">
    <source>
        <dbReference type="SAM" id="MobiDB-lite"/>
    </source>
</evidence>
<feature type="coiled-coil region" evidence="1">
    <location>
        <begin position="201"/>
        <end position="228"/>
    </location>
</feature>
<dbReference type="InterPro" id="IPR029016">
    <property type="entry name" value="GAF-like_dom_sf"/>
</dbReference>
<evidence type="ECO:0000313" key="5">
    <source>
        <dbReference type="Proteomes" id="UP001432166"/>
    </source>
</evidence>
<dbReference type="Pfam" id="PF13556">
    <property type="entry name" value="HTH_30"/>
    <property type="match status" value="1"/>
</dbReference>
<keyword evidence="1" id="KW-0175">Coiled coil</keyword>
<dbReference type="Gene3D" id="3.30.450.40">
    <property type="match status" value="1"/>
</dbReference>
<reference evidence="4" key="1">
    <citation type="submission" date="2022-10" db="EMBL/GenBank/DDBJ databases">
        <title>The complete genomes of actinobacterial strains from the NBC collection.</title>
        <authorList>
            <person name="Joergensen T.S."/>
            <person name="Alvarez Arevalo M."/>
            <person name="Sterndorff E.B."/>
            <person name="Faurdal D."/>
            <person name="Vuksanovic O."/>
            <person name="Mourched A.-S."/>
            <person name="Charusanti P."/>
            <person name="Shaw S."/>
            <person name="Blin K."/>
            <person name="Weber T."/>
        </authorList>
    </citation>
    <scope>NUCLEOTIDE SEQUENCE</scope>
    <source>
        <strain evidence="4">NBC_00189</strain>
    </source>
</reference>
<sequence>MNPPPQSSAESSTARTGSDAADATAEGELAAYRLRRERELNSLYTTARSLTALGEVDEVLHSIVRHAHELIGSDFAYLSLLDAEGYLTVRASAGTISSEFSSGRMPPGTGLGGRVIESGVPFWVSNYREAQGLPHDPTFDLLVPREGLMALLGVPLMVGERAIGALFAADRTERPFEKDEVALFSAFAGHAAVALNNARLYEESRVSLRRLEDAYRTIEDQVTTMERAAAVHEALTHAVLTGGGSGDIAQLLVEHLRGTVTVRDRDDAVLAIRFPRGRADGADADADQNVPPDMPADVLPDTLPDVSRDATRDMPSDVPRDVCEEARDTGRCVSTQGADGYFRSVVAVRPGGNHFGFLSLARRAAPEPADVRMLERSAQIMGLLFLMRDARAEAEERVRGELLMELMSRSPLHPAQRDRALARGVDVDHLDVLVVVDCPERTASEVVRQLKPLSTERSGLAGEYLGRATMLLHADDVEDVARTLHRRLRRTLGVPVLVVADRIAGERSRAFTLTQRCVKVIRSLGENDRGASAQQYGMYALAFDPDRSGDLDRFLADSIGTLLEYDRRRSTGLVATATAYFAHSGNLSRTARALHVHLNTLLKRLDRIGSLLGEDWRSPDSALRLQLALRLHELRAAVDASAPDTSG</sequence>
<dbReference type="PANTHER" id="PTHR33744:SF1">
    <property type="entry name" value="DNA-BINDING TRANSCRIPTIONAL ACTIVATOR ADER"/>
    <property type="match status" value="1"/>
</dbReference>
<evidence type="ECO:0000313" key="4">
    <source>
        <dbReference type="EMBL" id="WTP54463.1"/>
    </source>
</evidence>
<feature type="region of interest" description="Disordered" evidence="2">
    <location>
        <begin position="280"/>
        <end position="299"/>
    </location>
</feature>
<dbReference type="SUPFAM" id="SSF55781">
    <property type="entry name" value="GAF domain-like"/>
    <property type="match status" value="1"/>
</dbReference>
<dbReference type="Pfam" id="PF13185">
    <property type="entry name" value="GAF_2"/>
    <property type="match status" value="1"/>
</dbReference>
<name>A0ABZ1JXP2_9ACTN</name>
<feature type="domain" description="GAF" evidence="3">
    <location>
        <begin position="55"/>
        <end position="205"/>
    </location>
</feature>
<dbReference type="InterPro" id="IPR042070">
    <property type="entry name" value="PucR_C-HTH_sf"/>
</dbReference>
<dbReference type="EMBL" id="CP108133">
    <property type="protein sequence ID" value="WTP54463.1"/>
    <property type="molecule type" value="Genomic_DNA"/>
</dbReference>
<dbReference type="RefSeq" id="WP_328939795.1">
    <property type="nucleotide sequence ID" value="NZ_CP108133.1"/>
</dbReference>
<evidence type="ECO:0000256" key="1">
    <source>
        <dbReference type="SAM" id="Coils"/>
    </source>
</evidence>
<keyword evidence="5" id="KW-1185">Reference proteome</keyword>
<feature type="region of interest" description="Disordered" evidence="2">
    <location>
        <begin position="1"/>
        <end position="22"/>
    </location>
</feature>
<organism evidence="4 5">
    <name type="scientific">Streptomyces tauricus</name>
    <dbReference type="NCBI Taxonomy" id="68274"/>
    <lineage>
        <taxon>Bacteria</taxon>
        <taxon>Bacillati</taxon>
        <taxon>Actinomycetota</taxon>
        <taxon>Actinomycetes</taxon>
        <taxon>Kitasatosporales</taxon>
        <taxon>Streptomycetaceae</taxon>
        <taxon>Streptomyces</taxon>
        <taxon>Streptomyces aurantiacus group</taxon>
    </lineage>
</organism>
<gene>
    <name evidence="4" type="ORF">OG288_42770</name>
</gene>
<accession>A0ABZ1JXP2</accession>
<feature type="compositionally biased region" description="Polar residues" evidence="2">
    <location>
        <begin position="7"/>
        <end position="16"/>
    </location>
</feature>
<dbReference type="InterPro" id="IPR025736">
    <property type="entry name" value="PucR_C-HTH_dom"/>
</dbReference>
<dbReference type="InterPro" id="IPR003018">
    <property type="entry name" value="GAF"/>
</dbReference>
<protein>
    <submittedName>
        <fullName evidence="4">GAF domain-containing protein</fullName>
    </submittedName>
</protein>
<dbReference type="SMART" id="SM00065">
    <property type="entry name" value="GAF"/>
    <property type="match status" value="1"/>
</dbReference>
<proteinExistence type="predicted"/>
<evidence type="ECO:0000259" key="3">
    <source>
        <dbReference type="SMART" id="SM00065"/>
    </source>
</evidence>
<dbReference type="PANTHER" id="PTHR33744">
    <property type="entry name" value="CARBOHYDRATE DIACID REGULATOR"/>
    <property type="match status" value="1"/>
</dbReference>